<feature type="region of interest" description="Disordered" evidence="6">
    <location>
        <begin position="29"/>
        <end position="50"/>
    </location>
</feature>
<feature type="domain" description="Peptidase S8/S53" evidence="7">
    <location>
        <begin position="83"/>
        <end position="213"/>
    </location>
</feature>
<dbReference type="Gene3D" id="2.60.120.380">
    <property type="match status" value="1"/>
</dbReference>
<dbReference type="InterPro" id="IPR000209">
    <property type="entry name" value="Peptidase_S8/S53_dom"/>
</dbReference>
<dbReference type="PROSITE" id="PS51892">
    <property type="entry name" value="SUBTILASE"/>
    <property type="match status" value="1"/>
</dbReference>
<sequence length="481" mass="50301">MVVTVLLLISTAVPVSVFLTGGTIDPTTGDDVPTIDTSATADAPEGREARARERIRKRINVVDQYDALRSVGAFEAHTNGITGEGVTVGIVGKSFDTDAKTIASHVADDRRFGGRRRSHRDTSHGTAVGEIVTSTAPKSELYLAAIGSEPTPERYHEAVRWLIEHDVDVIVDSGSYFPKTMSASANLSQTAQYAIDHDVIYVTSAGNYAGHHWSGTGTESGWVNFSDDGQANALGTGPISGKVSIRAQWDSPADYDLYLYRDLPGSDDPVVAKSVRQSYGGMEAIDVVVPEGHYYVAIYARSGIADPGTVQLFSARHRLSNTDPRGSVVAPTTGKGIITVGALGPNGSVRSYSSLGADGTVDLSAPDGVATDSSGAFYGTSAATPFVGGAAALVASQGNLTPAQTEYILEQTSREEGLNAYAAASAASRPFDVPESTVTGSPGSEDAAGSTVAHSREAGWTDGIGTNVTIPKSDTERTFKY</sequence>
<evidence type="ECO:0000256" key="1">
    <source>
        <dbReference type="ARBA" id="ARBA00011073"/>
    </source>
</evidence>
<keyword evidence="4" id="KW-0720">Serine protease</keyword>
<dbReference type="Gene3D" id="3.40.50.200">
    <property type="entry name" value="Peptidase S8/S53 domain"/>
    <property type="match status" value="1"/>
</dbReference>
<evidence type="ECO:0000313" key="9">
    <source>
        <dbReference type="Proteomes" id="UP000294028"/>
    </source>
</evidence>
<dbReference type="PANTHER" id="PTHR43806:SF11">
    <property type="entry name" value="CEREVISIN-RELATED"/>
    <property type="match status" value="1"/>
</dbReference>
<name>A0A482TR37_9EURY</name>
<dbReference type="InterPro" id="IPR036852">
    <property type="entry name" value="Peptidase_S8/S53_dom_sf"/>
</dbReference>
<dbReference type="EMBL" id="RZHH01000002">
    <property type="protein sequence ID" value="RYJ15355.1"/>
    <property type="molecule type" value="Genomic_DNA"/>
</dbReference>
<evidence type="ECO:0000259" key="7">
    <source>
        <dbReference type="Pfam" id="PF00082"/>
    </source>
</evidence>
<dbReference type="GO" id="GO:0004252">
    <property type="term" value="F:serine-type endopeptidase activity"/>
    <property type="evidence" value="ECO:0007669"/>
    <property type="project" value="InterPro"/>
</dbReference>
<protein>
    <submittedName>
        <fullName evidence="8">Subtilase protease</fullName>
    </submittedName>
</protein>
<dbReference type="PRINTS" id="PR00723">
    <property type="entry name" value="SUBTILISIN"/>
</dbReference>
<accession>A0A482TR37</accession>
<dbReference type="SUPFAM" id="SSF52743">
    <property type="entry name" value="Subtilisin-like"/>
    <property type="match status" value="1"/>
</dbReference>
<reference evidence="8 9" key="1">
    <citation type="submission" date="2018-12" db="EMBL/GenBank/DDBJ databases">
        <title>Genome analysis provides insights into bioremediation potentialities of Halogeometricum borinquense strain N11.</title>
        <authorList>
            <person name="Najjari A."/>
            <person name="Youssef N."/>
            <person name="Fhoula I."/>
            <person name="Ben Dhia O."/>
            <person name="Mahjoubi M."/>
            <person name="Ouzari H.I."/>
            <person name="Cherif A."/>
        </authorList>
    </citation>
    <scope>NUCLEOTIDE SEQUENCE [LARGE SCALE GENOMIC DNA]</scope>
    <source>
        <strain evidence="8 9">N11</strain>
    </source>
</reference>
<evidence type="ECO:0000256" key="3">
    <source>
        <dbReference type="ARBA" id="ARBA00022801"/>
    </source>
</evidence>
<dbReference type="Pfam" id="PF00082">
    <property type="entry name" value="Peptidase_S8"/>
    <property type="match status" value="2"/>
</dbReference>
<dbReference type="PANTHER" id="PTHR43806">
    <property type="entry name" value="PEPTIDASE S8"/>
    <property type="match status" value="1"/>
</dbReference>
<evidence type="ECO:0000256" key="4">
    <source>
        <dbReference type="ARBA" id="ARBA00022825"/>
    </source>
</evidence>
<dbReference type="InterPro" id="IPR015500">
    <property type="entry name" value="Peptidase_S8_subtilisin-rel"/>
</dbReference>
<comment type="similarity">
    <text evidence="1 5">Belongs to the peptidase S8 family.</text>
</comment>
<comment type="caution">
    <text evidence="8">The sequence shown here is derived from an EMBL/GenBank/DDBJ whole genome shotgun (WGS) entry which is preliminary data.</text>
</comment>
<evidence type="ECO:0000256" key="6">
    <source>
        <dbReference type="SAM" id="MobiDB-lite"/>
    </source>
</evidence>
<dbReference type="Proteomes" id="UP000294028">
    <property type="component" value="Unassembled WGS sequence"/>
</dbReference>
<organism evidence="8 9">
    <name type="scientific">Halogeometricum borinquense</name>
    <dbReference type="NCBI Taxonomy" id="60847"/>
    <lineage>
        <taxon>Archaea</taxon>
        <taxon>Methanobacteriati</taxon>
        <taxon>Methanobacteriota</taxon>
        <taxon>Stenosarchaea group</taxon>
        <taxon>Halobacteria</taxon>
        <taxon>Halobacteriales</taxon>
        <taxon>Haloferacaceae</taxon>
        <taxon>Halogeometricum</taxon>
    </lineage>
</organism>
<dbReference type="GO" id="GO:0006508">
    <property type="term" value="P:proteolysis"/>
    <property type="evidence" value="ECO:0007669"/>
    <property type="project" value="UniProtKB-KW"/>
</dbReference>
<comment type="caution">
    <text evidence="5">Lacks conserved residue(s) required for the propagation of feature annotation.</text>
</comment>
<keyword evidence="3" id="KW-0378">Hydrolase</keyword>
<feature type="region of interest" description="Disordered" evidence="6">
    <location>
        <begin position="429"/>
        <end position="449"/>
    </location>
</feature>
<gene>
    <name evidence="8" type="ORF">ELS19_06105</name>
</gene>
<evidence type="ECO:0000256" key="2">
    <source>
        <dbReference type="ARBA" id="ARBA00022670"/>
    </source>
</evidence>
<proteinExistence type="inferred from homology"/>
<dbReference type="InterPro" id="IPR050131">
    <property type="entry name" value="Peptidase_S8_subtilisin-like"/>
</dbReference>
<dbReference type="AlphaFoldDB" id="A0A482TR37"/>
<feature type="domain" description="Peptidase S8/S53" evidence="7">
    <location>
        <begin position="325"/>
        <end position="415"/>
    </location>
</feature>
<evidence type="ECO:0000313" key="8">
    <source>
        <dbReference type="EMBL" id="RYJ15355.1"/>
    </source>
</evidence>
<keyword evidence="2 8" id="KW-0645">Protease</keyword>
<evidence type="ECO:0000256" key="5">
    <source>
        <dbReference type="PROSITE-ProRule" id="PRU01240"/>
    </source>
</evidence>